<keyword evidence="1" id="KW-0677">Repeat</keyword>
<feature type="repeat" description="ANK" evidence="3">
    <location>
        <begin position="108"/>
        <end position="140"/>
    </location>
</feature>
<reference evidence="4" key="2">
    <citation type="submission" date="2019-06" db="EMBL/GenBank/DDBJ databases">
        <title>Genomics analysis of Aphanomyces spp. identifies a new class of oomycete effector associated with host adaptation.</title>
        <authorList>
            <person name="Gaulin E."/>
        </authorList>
    </citation>
    <scope>NUCLEOTIDE SEQUENCE</scope>
    <source>
        <strain evidence="4">CBS 578.67</strain>
    </source>
</reference>
<protein>
    <submittedName>
        <fullName evidence="5">Aste57867_21357 protein</fullName>
    </submittedName>
</protein>
<dbReference type="SUPFAM" id="SSF48403">
    <property type="entry name" value="Ankyrin repeat"/>
    <property type="match status" value="1"/>
</dbReference>
<dbReference type="InterPro" id="IPR051637">
    <property type="entry name" value="Ank_repeat_dom-contain_49"/>
</dbReference>
<dbReference type="Pfam" id="PF00023">
    <property type="entry name" value="Ank"/>
    <property type="match status" value="1"/>
</dbReference>
<evidence type="ECO:0000256" key="1">
    <source>
        <dbReference type="ARBA" id="ARBA00022737"/>
    </source>
</evidence>
<feature type="repeat" description="ANK" evidence="3">
    <location>
        <begin position="38"/>
        <end position="70"/>
    </location>
</feature>
<dbReference type="InterPro" id="IPR002110">
    <property type="entry name" value="Ankyrin_rpt"/>
</dbReference>
<organism evidence="5 6">
    <name type="scientific">Aphanomyces stellatus</name>
    <dbReference type="NCBI Taxonomy" id="120398"/>
    <lineage>
        <taxon>Eukaryota</taxon>
        <taxon>Sar</taxon>
        <taxon>Stramenopiles</taxon>
        <taxon>Oomycota</taxon>
        <taxon>Saprolegniomycetes</taxon>
        <taxon>Saprolegniales</taxon>
        <taxon>Verrucalvaceae</taxon>
        <taxon>Aphanomyces</taxon>
    </lineage>
</organism>
<evidence type="ECO:0000256" key="3">
    <source>
        <dbReference type="PROSITE-ProRule" id="PRU00023"/>
    </source>
</evidence>
<dbReference type="InterPro" id="IPR036770">
    <property type="entry name" value="Ankyrin_rpt-contain_sf"/>
</dbReference>
<sequence>MHVVKATLGLSTHSTPTSTLSRQYDHPNIFPEWLLLQDDTTPLHAASAFGYGQVVSALLGHGADIHANSVNNFVDGDTPLVHACRQGDVGAVDALIARGVDVTVADTDGNTPLHAASSSGRGQVVNTLLDHGAQVNVANNLTRLREDDTPLILATQVGNVESVRVLLDARVDTTVEKWGKTALDIASDYCYRATEELGVDYGLPTSLTCSNRMRPSNQIPTMETSTTPILDSWMAQLCGQAIPRPPRDGILRPRQHNVGPRNEWSPRRIRAWQRRCCPNADYAAWSRTGSDRARWCAAQLQTSDPNAILKAYLMGDRMDGLLEYIDKDMDVCVDEAGPMIFASSVKKLAIVFEKITCLQPDGVKRRAAAKQCLVKAAYGCTFDRMRWLVQTLPMDPKDVHTSGACGEGNPGRGRAIRRLLERLGRVCLTTSDFIFYRPFMLSILAAHMEKAKRIDWPPRKPRSIRSRRIASPSLSLCWRQTKAGTLPWLAASSNTYNQPGIALVRKAYKVWESLSSEEAAKQMKRKIEGEMLNEAKAQSQAKWTKWLVEETTADNVQKDTRTRRR</sequence>
<feature type="repeat" description="ANK" evidence="3">
    <location>
        <begin position="75"/>
        <end position="107"/>
    </location>
</feature>
<proteinExistence type="predicted"/>
<name>A0A485LH91_9STRA</name>
<dbReference type="PROSITE" id="PS50297">
    <property type="entry name" value="ANK_REP_REGION"/>
    <property type="match status" value="3"/>
</dbReference>
<dbReference type="AlphaFoldDB" id="A0A485LH91"/>
<dbReference type="PANTHER" id="PTHR24180:SF45">
    <property type="entry name" value="POLY [ADP-RIBOSE] POLYMERASE TANKYRASE"/>
    <property type="match status" value="1"/>
</dbReference>
<evidence type="ECO:0000256" key="2">
    <source>
        <dbReference type="ARBA" id="ARBA00023043"/>
    </source>
</evidence>
<dbReference type="Pfam" id="PF12796">
    <property type="entry name" value="Ank_2"/>
    <property type="match status" value="1"/>
</dbReference>
<dbReference type="Proteomes" id="UP000332933">
    <property type="component" value="Unassembled WGS sequence"/>
</dbReference>
<dbReference type="EMBL" id="VJMH01006969">
    <property type="protein sequence ID" value="KAF0686883.1"/>
    <property type="molecule type" value="Genomic_DNA"/>
</dbReference>
<dbReference type="Gene3D" id="1.25.40.20">
    <property type="entry name" value="Ankyrin repeat-containing domain"/>
    <property type="match status" value="2"/>
</dbReference>
<feature type="repeat" description="ANK" evidence="3">
    <location>
        <begin position="146"/>
        <end position="178"/>
    </location>
</feature>
<evidence type="ECO:0000313" key="4">
    <source>
        <dbReference type="EMBL" id="KAF0686883.1"/>
    </source>
</evidence>
<accession>A0A485LH91</accession>
<evidence type="ECO:0000313" key="6">
    <source>
        <dbReference type="Proteomes" id="UP000332933"/>
    </source>
</evidence>
<dbReference type="PROSITE" id="PS50088">
    <property type="entry name" value="ANK_REPEAT"/>
    <property type="match status" value="4"/>
</dbReference>
<dbReference type="OrthoDB" id="194358at2759"/>
<keyword evidence="2 3" id="KW-0040">ANK repeat</keyword>
<keyword evidence="6" id="KW-1185">Reference proteome</keyword>
<dbReference type="SMART" id="SM00248">
    <property type="entry name" value="ANK"/>
    <property type="match status" value="4"/>
</dbReference>
<gene>
    <name evidence="5" type="primary">Aste57867_21357</name>
    <name evidence="4" type="ORF">As57867_021288</name>
    <name evidence="5" type="ORF">ASTE57867_21357</name>
</gene>
<dbReference type="EMBL" id="CAADRA010006995">
    <property type="protein sequence ID" value="VFT98029.1"/>
    <property type="molecule type" value="Genomic_DNA"/>
</dbReference>
<evidence type="ECO:0000313" key="5">
    <source>
        <dbReference type="EMBL" id="VFT98029.1"/>
    </source>
</evidence>
<reference evidence="5 6" key="1">
    <citation type="submission" date="2019-03" db="EMBL/GenBank/DDBJ databases">
        <authorList>
            <person name="Gaulin E."/>
            <person name="Dumas B."/>
        </authorList>
    </citation>
    <scope>NUCLEOTIDE SEQUENCE [LARGE SCALE GENOMIC DNA]</scope>
    <source>
        <strain evidence="5">CBS 568.67</strain>
    </source>
</reference>
<dbReference type="PANTHER" id="PTHR24180">
    <property type="entry name" value="CYCLIN-DEPENDENT KINASE INHIBITOR 2C-RELATED"/>
    <property type="match status" value="1"/>
</dbReference>